<reference evidence="3" key="1">
    <citation type="journal article" date="2013" name="Nat. Genet.">
        <title>The duck genome and transcriptome provide insight into an avian influenza virus reservoir species.</title>
        <authorList>
            <person name="Huang Y."/>
            <person name="Li Y."/>
            <person name="Burt D.W."/>
            <person name="Chen H."/>
            <person name="Zhang Y."/>
            <person name="Qian W."/>
            <person name="Kim H."/>
            <person name="Gan S."/>
            <person name="Zhao Y."/>
            <person name="Li J."/>
            <person name="Yi K."/>
            <person name="Feng H."/>
            <person name="Zhu P."/>
            <person name="Li B."/>
            <person name="Liu Q."/>
            <person name="Fairley S."/>
            <person name="Magor K.E."/>
            <person name="Du Z."/>
            <person name="Hu X."/>
            <person name="Goodman L."/>
            <person name="Tafer H."/>
            <person name="Vignal A."/>
            <person name="Lee T."/>
            <person name="Kim K.W."/>
            <person name="Sheng Z."/>
            <person name="An Y."/>
            <person name="Searle S."/>
            <person name="Herrero J."/>
            <person name="Groenen M.A."/>
            <person name="Crooijmans R.P."/>
            <person name="Faraut T."/>
            <person name="Cai Q."/>
            <person name="Webster R.G."/>
            <person name="Aldridge J.R."/>
            <person name="Warren W.C."/>
            <person name="Bartschat S."/>
            <person name="Kehr S."/>
            <person name="Marz M."/>
            <person name="Stadler P.F."/>
            <person name="Smith J."/>
            <person name="Kraus R.H."/>
            <person name="Zhao Y."/>
            <person name="Ren L."/>
            <person name="Fei J."/>
            <person name="Morisson M."/>
            <person name="Kaiser P."/>
            <person name="Griffin D.K."/>
            <person name="Rao M."/>
            <person name="Pitel F."/>
            <person name="Wang J."/>
            <person name="Li N."/>
        </authorList>
    </citation>
    <scope>NUCLEOTIDE SEQUENCE [LARGE SCALE GENOMIC DNA]</scope>
</reference>
<evidence type="ECO:0000313" key="3">
    <source>
        <dbReference type="Proteomes" id="UP000296049"/>
    </source>
</evidence>
<name>R0LI95_ANAPL</name>
<evidence type="ECO:0000313" key="2">
    <source>
        <dbReference type="EMBL" id="EOB00103.1"/>
    </source>
</evidence>
<gene>
    <name evidence="2" type="ORF">Anapl_06197</name>
</gene>
<feature type="region of interest" description="Disordered" evidence="1">
    <location>
        <begin position="63"/>
        <end position="96"/>
    </location>
</feature>
<sequence length="125" mass="13006">MKLTACSDAGREARVGRGRQKVINATCVNSLAVADPAGDVAERGGQLLSLLGLAPLLCGGRPRPEAVSSVSDLTSTKPSQRNMDKGAKPFPGTMSIAGNGCTKTAKELSVIAQYMKTWNSSKSLK</sequence>
<accession>R0LI95</accession>
<evidence type="ECO:0000256" key="1">
    <source>
        <dbReference type="SAM" id="MobiDB-lite"/>
    </source>
</evidence>
<proteinExistence type="predicted"/>
<keyword evidence="3" id="KW-1185">Reference proteome</keyword>
<dbReference type="EMBL" id="KB743235">
    <property type="protein sequence ID" value="EOB00103.1"/>
    <property type="molecule type" value="Genomic_DNA"/>
</dbReference>
<protein>
    <submittedName>
        <fullName evidence="2">Uncharacterized protein</fullName>
    </submittedName>
</protein>
<organism evidence="2 3">
    <name type="scientific">Anas platyrhynchos</name>
    <name type="common">Mallard</name>
    <name type="synonym">Anas boschas</name>
    <dbReference type="NCBI Taxonomy" id="8839"/>
    <lineage>
        <taxon>Eukaryota</taxon>
        <taxon>Metazoa</taxon>
        <taxon>Chordata</taxon>
        <taxon>Craniata</taxon>
        <taxon>Vertebrata</taxon>
        <taxon>Euteleostomi</taxon>
        <taxon>Archelosauria</taxon>
        <taxon>Archosauria</taxon>
        <taxon>Dinosauria</taxon>
        <taxon>Saurischia</taxon>
        <taxon>Theropoda</taxon>
        <taxon>Coelurosauria</taxon>
        <taxon>Aves</taxon>
        <taxon>Neognathae</taxon>
        <taxon>Galloanserae</taxon>
        <taxon>Anseriformes</taxon>
        <taxon>Anatidae</taxon>
        <taxon>Anatinae</taxon>
        <taxon>Anas</taxon>
    </lineage>
</organism>
<dbReference type="AlphaFoldDB" id="R0LI95"/>
<dbReference type="Proteomes" id="UP000296049">
    <property type="component" value="Unassembled WGS sequence"/>
</dbReference>
<feature type="compositionally biased region" description="Polar residues" evidence="1">
    <location>
        <begin position="68"/>
        <end position="81"/>
    </location>
</feature>